<feature type="region of interest" description="Disordered" evidence="2">
    <location>
        <begin position="361"/>
        <end position="410"/>
    </location>
</feature>
<accession>A0A7S0RGD4</accession>
<name>A0A7S0RGD4_9CHLO</name>
<feature type="compositionally biased region" description="Low complexity" evidence="2">
    <location>
        <begin position="306"/>
        <end position="333"/>
    </location>
</feature>
<feature type="region of interest" description="Disordered" evidence="2">
    <location>
        <begin position="29"/>
        <end position="62"/>
    </location>
</feature>
<feature type="region of interest" description="Disordered" evidence="2">
    <location>
        <begin position="509"/>
        <end position="601"/>
    </location>
</feature>
<feature type="region of interest" description="Disordered" evidence="2">
    <location>
        <begin position="304"/>
        <end position="338"/>
    </location>
</feature>
<dbReference type="AlphaFoldDB" id="A0A7S0RGD4"/>
<keyword evidence="1" id="KW-0175">Coiled coil</keyword>
<feature type="coiled-coil region" evidence="1">
    <location>
        <begin position="137"/>
        <end position="164"/>
    </location>
</feature>
<gene>
    <name evidence="3" type="ORF">POBO1169_LOCUS13139</name>
</gene>
<feature type="region of interest" description="Disordered" evidence="2">
    <location>
        <begin position="208"/>
        <end position="249"/>
    </location>
</feature>
<feature type="compositionally biased region" description="Low complexity" evidence="2">
    <location>
        <begin position="509"/>
        <end position="570"/>
    </location>
</feature>
<evidence type="ECO:0000256" key="2">
    <source>
        <dbReference type="SAM" id="MobiDB-lite"/>
    </source>
</evidence>
<evidence type="ECO:0000313" key="3">
    <source>
        <dbReference type="EMBL" id="CAD8676410.1"/>
    </source>
</evidence>
<feature type="compositionally biased region" description="Low complexity" evidence="2">
    <location>
        <begin position="361"/>
        <end position="370"/>
    </location>
</feature>
<evidence type="ECO:0000256" key="1">
    <source>
        <dbReference type="SAM" id="Coils"/>
    </source>
</evidence>
<feature type="compositionally biased region" description="Basic and acidic residues" evidence="2">
    <location>
        <begin position="382"/>
        <end position="402"/>
    </location>
</feature>
<proteinExistence type="predicted"/>
<organism evidence="3">
    <name type="scientific">Pyramimonas obovata</name>
    <dbReference type="NCBI Taxonomy" id="1411642"/>
    <lineage>
        <taxon>Eukaryota</taxon>
        <taxon>Viridiplantae</taxon>
        <taxon>Chlorophyta</taxon>
        <taxon>Pyramimonadophyceae</taxon>
        <taxon>Pyramimonadales</taxon>
        <taxon>Pyramimonadaceae</taxon>
        <taxon>Pyramimonas</taxon>
        <taxon>Pyramimonas incertae sedis</taxon>
    </lineage>
</organism>
<dbReference type="EMBL" id="HBFA01025888">
    <property type="protein sequence ID" value="CAD8676410.1"/>
    <property type="molecule type" value="Transcribed_RNA"/>
</dbReference>
<protein>
    <submittedName>
        <fullName evidence="3">Uncharacterized protein</fullName>
    </submittedName>
</protein>
<feature type="region of interest" description="Disordered" evidence="2">
    <location>
        <begin position="115"/>
        <end position="135"/>
    </location>
</feature>
<reference evidence="3" key="1">
    <citation type="submission" date="2021-01" db="EMBL/GenBank/DDBJ databases">
        <authorList>
            <person name="Corre E."/>
            <person name="Pelletier E."/>
            <person name="Niang G."/>
            <person name="Scheremetjew M."/>
            <person name="Finn R."/>
            <person name="Kale V."/>
            <person name="Holt S."/>
            <person name="Cochrane G."/>
            <person name="Meng A."/>
            <person name="Brown T."/>
            <person name="Cohen L."/>
        </authorList>
    </citation>
    <scope>NUCLEOTIDE SEQUENCE</scope>
    <source>
        <strain evidence="3">CCMP722</strain>
    </source>
</reference>
<feature type="compositionally biased region" description="Acidic residues" evidence="2">
    <location>
        <begin position="712"/>
        <end position="733"/>
    </location>
</feature>
<sequence length="756" mass="82383">MDNIENIGITMPLNKPAPLTAFEGVSAMSPAKSVNSPSRKPFGDLASEMNSPAPRSPFAGDKLKEVPIVANDQTEPMVSNDQTEAQQDAVTVREATEAESKEMEALHIVDDLVNGVSPSKAGEKVEPDAESEAELDEKDLEDVIEFLSDKLEMSERRNDELEEYICLMQIEEGKWGAEQNALWNSMSAMQNELVKTRAQLAWAMKQLMKKDGEESAEASENNEEAPESADNKEEVTEEEAPNGGIVLDREQEAEDVGELLMMISDMEQELYEQTNARAYMQTQCRRMMLHMDYMAAEIAELRAERPAPASEEAAAAPAPSEAASAEPAASEPAADAEKQECLKQELEQLEQMCEEYEKACSPKSSPAAAESKAEVEEAAEQVGEKVETKAKEAETEETKAEEAESEAETEALYQEEAEAEREYLEMEHERAVYAHLHMLEEQVEAMDNHIEVVHWQRDIYASECGHMRDYVDFLQRQLESLHAAYQEGAHLRAAAEVYAARLQAQLQQASQSAEPASEEAVSAGEAEATAADATEATAAEVAEATETAEVAGASTEAAPEAEAPADAADAAAERGLECEEEMEGAAAGAEHGAEEEEEEELSPMSVLEYVQFENTMLKCHVNELLDRCQEHELESAALYEEGCYLQEQNEALVAEWHELKREAEGMLRVEQARSLRMEARLTAAEAHLEEMGAACSSPSTAGTPGGARLADLEDGEVADDESEPAAEGAEPEAEAGAPEPRPVEESPEAQAEAGAV</sequence>
<feature type="region of interest" description="Disordered" evidence="2">
    <location>
        <begin position="691"/>
        <end position="756"/>
    </location>
</feature>
<feature type="compositionally biased region" description="Acidic residues" evidence="2">
    <location>
        <begin position="214"/>
        <end position="227"/>
    </location>
</feature>